<reference evidence="2" key="1">
    <citation type="journal article" date="2019" name="Sci. Rep.">
        <title>Draft genome of Tanacetum cinerariifolium, the natural source of mosquito coil.</title>
        <authorList>
            <person name="Yamashiro T."/>
            <person name="Shiraishi A."/>
            <person name="Satake H."/>
            <person name="Nakayama K."/>
        </authorList>
    </citation>
    <scope>NUCLEOTIDE SEQUENCE</scope>
</reference>
<organism evidence="2">
    <name type="scientific">Tanacetum cinerariifolium</name>
    <name type="common">Dalmatian daisy</name>
    <name type="synonym">Chrysanthemum cinerariifolium</name>
    <dbReference type="NCBI Taxonomy" id="118510"/>
    <lineage>
        <taxon>Eukaryota</taxon>
        <taxon>Viridiplantae</taxon>
        <taxon>Streptophyta</taxon>
        <taxon>Embryophyta</taxon>
        <taxon>Tracheophyta</taxon>
        <taxon>Spermatophyta</taxon>
        <taxon>Magnoliopsida</taxon>
        <taxon>eudicotyledons</taxon>
        <taxon>Gunneridae</taxon>
        <taxon>Pentapetalae</taxon>
        <taxon>asterids</taxon>
        <taxon>campanulids</taxon>
        <taxon>Asterales</taxon>
        <taxon>Asteraceae</taxon>
        <taxon>Asteroideae</taxon>
        <taxon>Anthemideae</taxon>
        <taxon>Anthemidinae</taxon>
        <taxon>Tanacetum</taxon>
    </lineage>
</organism>
<feature type="region of interest" description="Disordered" evidence="1">
    <location>
        <begin position="12"/>
        <end position="43"/>
    </location>
</feature>
<dbReference type="AlphaFoldDB" id="A0A699VCN4"/>
<accession>A0A699VCN4</accession>
<evidence type="ECO:0000313" key="2">
    <source>
        <dbReference type="EMBL" id="GFD31669.1"/>
    </source>
</evidence>
<comment type="caution">
    <text evidence="2">The sequence shown here is derived from an EMBL/GenBank/DDBJ whole genome shotgun (WGS) entry which is preliminary data.</text>
</comment>
<dbReference type="EMBL" id="BKCJ011416306">
    <property type="protein sequence ID" value="GFD31669.1"/>
    <property type="molecule type" value="Genomic_DNA"/>
</dbReference>
<feature type="compositionally biased region" description="Basic and acidic residues" evidence="1">
    <location>
        <begin position="12"/>
        <end position="21"/>
    </location>
</feature>
<feature type="non-terminal residue" evidence="2">
    <location>
        <position position="1"/>
    </location>
</feature>
<evidence type="ECO:0000256" key="1">
    <source>
        <dbReference type="SAM" id="MobiDB-lite"/>
    </source>
</evidence>
<protein>
    <submittedName>
        <fullName evidence="2">Uncharacterized protein</fullName>
    </submittedName>
</protein>
<proteinExistence type="predicted"/>
<gene>
    <name evidence="2" type="ORF">Tci_903638</name>
</gene>
<name>A0A699VCN4_TANCI</name>
<sequence>ALIDRGVAAALAERDADRSRNGDNSNDSGTGGRRQMTTLRECS</sequence>